<evidence type="ECO:0008006" key="2">
    <source>
        <dbReference type="Google" id="ProtNLM"/>
    </source>
</evidence>
<dbReference type="Proteomes" id="UP000507954">
    <property type="component" value="Unassembled WGS sequence"/>
</dbReference>
<sequence length="131" mass="14657">MHGTRSHPTPAFDLGWTSIPSQLEGPNVLFSLGRVQTDALSAVLRYQIEALSFLKSRCEQDLRYLQEIWSPAHVNDSFDLWCTFWQDALLDYSKEAGRMADIGSSIAAKAAMRVHGEEKLFADNLAARTVV</sequence>
<dbReference type="AlphaFoldDB" id="A0A508WWF2"/>
<organism evidence="1">
    <name type="scientific">Sinorhizobium medicae</name>
    <dbReference type="NCBI Taxonomy" id="110321"/>
    <lineage>
        <taxon>Bacteria</taxon>
        <taxon>Pseudomonadati</taxon>
        <taxon>Pseudomonadota</taxon>
        <taxon>Alphaproteobacteria</taxon>
        <taxon>Hyphomicrobiales</taxon>
        <taxon>Rhizobiaceae</taxon>
        <taxon>Sinorhizobium/Ensifer group</taxon>
        <taxon>Sinorhizobium</taxon>
    </lineage>
</organism>
<reference evidence="1" key="1">
    <citation type="submission" date="2019-06" db="EMBL/GenBank/DDBJ databases">
        <authorList>
            <person name="Le Quere A."/>
            <person name="Colella S."/>
        </authorList>
    </citation>
    <scope>NUCLEOTIDE SEQUENCE</scope>
    <source>
        <strain evidence="1">EmedicaeMD41</strain>
    </source>
</reference>
<dbReference type="RefSeq" id="WP_180161585.1">
    <property type="nucleotide sequence ID" value="NZ_CABFNB010000037.1"/>
</dbReference>
<name>A0A508WWF2_9HYPH</name>
<accession>A0A508WWF2</accession>
<protein>
    <recommendedName>
        <fullName evidence="2">Phasin domain-containing protein</fullName>
    </recommendedName>
</protein>
<evidence type="ECO:0000313" key="1">
    <source>
        <dbReference type="EMBL" id="VTZ60019.1"/>
    </source>
</evidence>
<proteinExistence type="predicted"/>
<gene>
    <name evidence="1" type="ORF">EMEDMD4_1310013</name>
</gene>
<dbReference type="EMBL" id="CABFNB010000037">
    <property type="protein sequence ID" value="VTZ60019.1"/>
    <property type="molecule type" value="Genomic_DNA"/>
</dbReference>